<reference evidence="1 2" key="1">
    <citation type="submission" date="2023-10" db="EMBL/GenBank/DDBJ databases">
        <title>Draft genome sequence of Xylaria bambusicola isolate GMP-LS, the root and basal stem rot pathogen of sugarcane in Indonesia.</title>
        <authorList>
            <person name="Selvaraj P."/>
            <person name="Muralishankar V."/>
            <person name="Muruganantham S."/>
            <person name="Sp S."/>
            <person name="Haryani S."/>
            <person name="Lau K.J.X."/>
            <person name="Naqvi N.I."/>
        </authorList>
    </citation>
    <scope>NUCLEOTIDE SEQUENCE [LARGE SCALE GENOMIC DNA]</scope>
    <source>
        <strain evidence="1">GMP-LS</strain>
    </source>
</reference>
<comment type="caution">
    <text evidence="1">The sequence shown here is derived from an EMBL/GenBank/DDBJ whole genome shotgun (WGS) entry which is preliminary data.</text>
</comment>
<gene>
    <name evidence="1" type="ORF">RRF57_004978</name>
</gene>
<dbReference type="EMBL" id="JAWHQM010000011">
    <property type="protein sequence ID" value="KAK5629263.1"/>
    <property type="molecule type" value="Genomic_DNA"/>
</dbReference>
<evidence type="ECO:0008006" key="3">
    <source>
        <dbReference type="Google" id="ProtNLM"/>
    </source>
</evidence>
<evidence type="ECO:0000313" key="2">
    <source>
        <dbReference type="Proteomes" id="UP001305414"/>
    </source>
</evidence>
<evidence type="ECO:0000313" key="1">
    <source>
        <dbReference type="EMBL" id="KAK5629263.1"/>
    </source>
</evidence>
<keyword evidence="2" id="KW-1185">Reference proteome</keyword>
<accession>A0AAN7UH76</accession>
<dbReference type="AlphaFoldDB" id="A0AAN7UH76"/>
<proteinExistence type="predicted"/>
<protein>
    <recommendedName>
        <fullName evidence="3">NACHT-NTPase and P-loop NTPases N-terminal domain-containing protein</fullName>
    </recommendedName>
</protein>
<name>A0AAN7UH76_9PEZI</name>
<organism evidence="1 2">
    <name type="scientific">Xylaria bambusicola</name>
    <dbReference type="NCBI Taxonomy" id="326684"/>
    <lineage>
        <taxon>Eukaryota</taxon>
        <taxon>Fungi</taxon>
        <taxon>Dikarya</taxon>
        <taxon>Ascomycota</taxon>
        <taxon>Pezizomycotina</taxon>
        <taxon>Sordariomycetes</taxon>
        <taxon>Xylariomycetidae</taxon>
        <taxon>Xylariales</taxon>
        <taxon>Xylariaceae</taxon>
        <taxon>Xylaria</taxon>
    </lineage>
</organism>
<sequence length="135" mass="15136">MEGFAALGVVVNVAQVLEYGFKLLQKSGNLRDVGVLDPDLDNDARRVRTLAASLSTQALPTSHEGLQNLALQCVEVSAELIEELDALRVTDPKSKRQRVMAIWKSERRKKHIDTLEKRLNSYKTQLNLHLSSLSR</sequence>
<dbReference type="Proteomes" id="UP001305414">
    <property type="component" value="Unassembled WGS sequence"/>
</dbReference>